<evidence type="ECO:0000256" key="1">
    <source>
        <dbReference type="SAM" id="SignalP"/>
    </source>
</evidence>
<reference evidence="2" key="1">
    <citation type="submission" date="2019-11" db="EMBL/GenBank/DDBJ databases">
        <authorList>
            <person name="Feng L."/>
        </authorList>
    </citation>
    <scope>NUCLEOTIDE SEQUENCE</scope>
    <source>
        <strain evidence="2">EMassiliensisLFYP7</strain>
    </source>
</reference>
<name>A0A6N2YS41_9ENTR</name>
<keyword evidence="1" id="KW-0732">Signal</keyword>
<dbReference type="AlphaFoldDB" id="A0A6N2YS41"/>
<protein>
    <recommendedName>
        <fullName evidence="3">Fimbrial protein</fullName>
    </recommendedName>
</protein>
<evidence type="ECO:0008006" key="3">
    <source>
        <dbReference type="Google" id="ProtNLM"/>
    </source>
</evidence>
<organism evidence="2">
    <name type="scientific">Phytobacter massiliensis</name>
    <dbReference type="NCBI Taxonomy" id="1485952"/>
    <lineage>
        <taxon>Bacteria</taxon>
        <taxon>Pseudomonadati</taxon>
        <taxon>Pseudomonadota</taxon>
        <taxon>Gammaproteobacteria</taxon>
        <taxon>Enterobacterales</taxon>
        <taxon>Enterobacteriaceae</taxon>
        <taxon>Phytobacter</taxon>
    </lineage>
</organism>
<sequence>MKWFVFMFVAIAATLMVTPEANSGSFDPVTGAYTTDTITVTLTPKTVTASASVIANGEKVLDSTTTDASRGGLLYWGPHTYTTRSAAIATSAAAEINAELACTATASGTSLIVNGCFSFLDADLLYMGKSASCKSFFNVSSNINVSSLTNFGDFIELIFGPGTNRWPLNKTGIIDVNTTSFTYPSQTGKAGYTWATFNVNLEATLSAKTPPYTYLYCSVSQGGVSRLDNGTAFPFSFAIVPATSKPAYAPTISYSPALPITNTITVNIRNIAAIDILPGTVFNTGTISAWRTTYMEQPLTVTGQGNVIRPFMISSTRNFNVLESWTCATTGQIDFRIMRDNTNTNVCSGATYTHPVQTPQSLTAQWKALNQTSSGAWSAAATVTFTLP</sequence>
<evidence type="ECO:0000313" key="2">
    <source>
        <dbReference type="EMBL" id="VYT68112.1"/>
    </source>
</evidence>
<dbReference type="EMBL" id="CACRTZ010000001">
    <property type="protein sequence ID" value="VYT68112.1"/>
    <property type="molecule type" value="Genomic_DNA"/>
</dbReference>
<dbReference type="RefSeq" id="WP_421957767.1">
    <property type="nucleotide sequence ID" value="NZ_CACRTZ010000001.1"/>
</dbReference>
<accession>A0A6N2YS41</accession>
<gene>
    <name evidence="2" type="ORF">EMLFYP7_00219</name>
</gene>
<feature type="signal peptide" evidence="1">
    <location>
        <begin position="1"/>
        <end position="23"/>
    </location>
</feature>
<proteinExistence type="predicted"/>
<feature type="chain" id="PRO_5027042000" description="Fimbrial protein" evidence="1">
    <location>
        <begin position="24"/>
        <end position="388"/>
    </location>
</feature>